<dbReference type="AlphaFoldDB" id="A0A5E7F5F7"/>
<name>A0A5E7F5F7_PSEFL</name>
<feature type="compositionally biased region" description="Basic and acidic residues" evidence="1">
    <location>
        <begin position="14"/>
        <end position="29"/>
    </location>
</feature>
<organism evidence="2 3">
    <name type="scientific">Pseudomonas fluorescens</name>
    <dbReference type="NCBI Taxonomy" id="294"/>
    <lineage>
        <taxon>Bacteria</taxon>
        <taxon>Pseudomonadati</taxon>
        <taxon>Pseudomonadota</taxon>
        <taxon>Gammaproteobacteria</taxon>
        <taxon>Pseudomonadales</taxon>
        <taxon>Pseudomonadaceae</taxon>
        <taxon>Pseudomonas</taxon>
    </lineage>
</organism>
<dbReference type="EMBL" id="CABVHY010000032">
    <property type="protein sequence ID" value="VVO34399.1"/>
    <property type="molecule type" value="Genomic_DNA"/>
</dbReference>
<feature type="region of interest" description="Disordered" evidence="1">
    <location>
        <begin position="1"/>
        <end position="29"/>
    </location>
</feature>
<gene>
    <name evidence="2" type="ORF">PS723_05257</name>
</gene>
<reference evidence="2 3" key="1">
    <citation type="submission" date="2019-09" db="EMBL/GenBank/DDBJ databases">
        <authorList>
            <person name="Chandra G."/>
            <person name="Truman W A."/>
        </authorList>
    </citation>
    <scope>NUCLEOTIDE SEQUENCE [LARGE SCALE GENOMIC DNA]</scope>
    <source>
        <strain evidence="2">PS723</strain>
    </source>
</reference>
<sequence length="110" mass="12504">MPYRLRSDGGCGKGHTEERDNQLNFSHDEDPTMRTYTLEYLFNGEPRTHIFEFKQPQLPVHEAAMHLLQLHFGDAENSLIMPTADATPEKILEQAELVGLTQIKVVDQPG</sequence>
<dbReference type="Proteomes" id="UP000379480">
    <property type="component" value="Unassembled WGS sequence"/>
</dbReference>
<proteinExistence type="predicted"/>
<evidence type="ECO:0000256" key="1">
    <source>
        <dbReference type="SAM" id="MobiDB-lite"/>
    </source>
</evidence>
<evidence type="ECO:0000313" key="3">
    <source>
        <dbReference type="Proteomes" id="UP000379480"/>
    </source>
</evidence>
<accession>A0A5E7F5F7</accession>
<protein>
    <submittedName>
        <fullName evidence="2">Uncharacterized protein</fullName>
    </submittedName>
</protein>
<evidence type="ECO:0000313" key="2">
    <source>
        <dbReference type="EMBL" id="VVO34399.1"/>
    </source>
</evidence>